<dbReference type="Pfam" id="PF00126">
    <property type="entry name" value="HTH_1"/>
    <property type="match status" value="1"/>
</dbReference>
<dbReference type="GO" id="GO:0000976">
    <property type="term" value="F:transcription cis-regulatory region binding"/>
    <property type="evidence" value="ECO:0007669"/>
    <property type="project" value="TreeGrafter"/>
</dbReference>
<protein>
    <submittedName>
        <fullName evidence="6">LysR substrate-binding protein</fullName>
    </submittedName>
</protein>
<dbReference type="PANTHER" id="PTHR30126:SF100">
    <property type="entry name" value="LYSR-FAMILY TRANSCRIPTIONAL REGULATOR"/>
    <property type="match status" value="1"/>
</dbReference>
<dbReference type="STRING" id="696281.Desru_1601"/>
<dbReference type="AlphaFoldDB" id="F6DS87"/>
<dbReference type="InterPro" id="IPR000847">
    <property type="entry name" value="LysR_HTH_N"/>
</dbReference>
<dbReference type="Pfam" id="PF03466">
    <property type="entry name" value="LysR_substrate"/>
    <property type="match status" value="1"/>
</dbReference>
<organism evidence="6 7">
    <name type="scientific">Desulforamulus ruminis (strain ATCC 23193 / DSM 2154 / NCIMB 8452 / DL)</name>
    <name type="common">Desulfotomaculum ruminis</name>
    <dbReference type="NCBI Taxonomy" id="696281"/>
    <lineage>
        <taxon>Bacteria</taxon>
        <taxon>Bacillati</taxon>
        <taxon>Bacillota</taxon>
        <taxon>Clostridia</taxon>
        <taxon>Eubacteriales</taxon>
        <taxon>Peptococcaceae</taxon>
        <taxon>Desulforamulus</taxon>
    </lineage>
</organism>
<dbReference type="EMBL" id="CP002780">
    <property type="protein sequence ID" value="AEG59866.1"/>
    <property type="molecule type" value="Genomic_DNA"/>
</dbReference>
<dbReference type="SUPFAM" id="SSF46785">
    <property type="entry name" value="Winged helix' DNA-binding domain"/>
    <property type="match status" value="1"/>
</dbReference>
<dbReference type="SUPFAM" id="SSF53850">
    <property type="entry name" value="Periplasmic binding protein-like II"/>
    <property type="match status" value="1"/>
</dbReference>
<evidence type="ECO:0000256" key="4">
    <source>
        <dbReference type="ARBA" id="ARBA00023163"/>
    </source>
</evidence>
<gene>
    <name evidence="6" type="ordered locus">Desru_1601</name>
</gene>
<dbReference type="HOGENOM" id="CLU_039613_6_1_9"/>
<dbReference type="CDD" id="cd05466">
    <property type="entry name" value="PBP2_LTTR_substrate"/>
    <property type="match status" value="1"/>
</dbReference>
<accession>F6DS87</accession>
<proteinExistence type="inferred from homology"/>
<sequence>MELRQLKIFQVVAKECNFTRAAELLGYAQSNVTAQIRLLENELGTKLFERLGKRVHLTQEGEKLLSYAQQILNLSLEAKEALSTSKVPQGTITIGVAESLCVFRLPKLFIEYCKRYPQVKLILKLGTSSDFHRWLRDNTVDIAFFLDAKIEAPDLEVVAFFPEPMAIVGNTEHRLVPRGCIEPRDFQDECVILTECGCSYRVALEKILDEAGIQLHATLELGSVEAIKQFAAGGMGIALLPKAVVETELQQHKIADLHWVGPEFSMYTQVIYKKDKWLSPTLLSLLNLIKEYLASPEEDAALTDKTG</sequence>
<dbReference type="KEGG" id="dru:Desru_1601"/>
<reference evidence="7" key="1">
    <citation type="submission" date="2011-05" db="EMBL/GenBank/DDBJ databases">
        <title>Complete sequence of Desulfotomaculum ruminis DSM 2154.</title>
        <authorList>
            <person name="Lucas S."/>
            <person name="Copeland A."/>
            <person name="Lapidus A."/>
            <person name="Cheng J.-F."/>
            <person name="Goodwin L."/>
            <person name="Pitluck S."/>
            <person name="Lu M."/>
            <person name="Detter J.C."/>
            <person name="Han C."/>
            <person name="Tapia R."/>
            <person name="Land M."/>
            <person name="Hauser L."/>
            <person name="Kyrpides N."/>
            <person name="Ivanova N."/>
            <person name="Mikhailova N."/>
            <person name="Pagani I."/>
            <person name="Stams A.J.M."/>
            <person name="Plugge C.M."/>
            <person name="Muyzer G."/>
            <person name="Kuever J."/>
            <person name="Parshina S.N."/>
            <person name="Ivanova A.E."/>
            <person name="Nazina T.N."/>
            <person name="Brambilla E."/>
            <person name="Spring S."/>
            <person name="Klenk H.-P."/>
            <person name="Woyke T."/>
        </authorList>
    </citation>
    <scope>NUCLEOTIDE SEQUENCE [LARGE SCALE GENOMIC DNA]</scope>
    <source>
        <strain evidence="7">ATCC 23193 / DSM 2154 / NCIB 8452 / DL</strain>
    </source>
</reference>
<dbReference type="FunFam" id="1.10.10.10:FF:000001">
    <property type="entry name" value="LysR family transcriptional regulator"/>
    <property type="match status" value="1"/>
</dbReference>
<dbReference type="GO" id="GO:0003700">
    <property type="term" value="F:DNA-binding transcription factor activity"/>
    <property type="evidence" value="ECO:0007669"/>
    <property type="project" value="InterPro"/>
</dbReference>
<keyword evidence="3" id="KW-0238">DNA-binding</keyword>
<evidence type="ECO:0000313" key="7">
    <source>
        <dbReference type="Proteomes" id="UP000009234"/>
    </source>
</evidence>
<dbReference type="PANTHER" id="PTHR30126">
    <property type="entry name" value="HTH-TYPE TRANSCRIPTIONAL REGULATOR"/>
    <property type="match status" value="1"/>
</dbReference>
<dbReference type="PROSITE" id="PS50931">
    <property type="entry name" value="HTH_LYSR"/>
    <property type="match status" value="1"/>
</dbReference>
<keyword evidence="7" id="KW-1185">Reference proteome</keyword>
<dbReference type="InterPro" id="IPR036388">
    <property type="entry name" value="WH-like_DNA-bd_sf"/>
</dbReference>
<evidence type="ECO:0000256" key="2">
    <source>
        <dbReference type="ARBA" id="ARBA00023015"/>
    </source>
</evidence>
<name>F6DS87_DESRL</name>
<evidence type="ECO:0000313" key="6">
    <source>
        <dbReference type="EMBL" id="AEG59866.1"/>
    </source>
</evidence>
<reference evidence="6 7" key="2">
    <citation type="journal article" date="2012" name="Stand. Genomic Sci.">
        <title>Complete genome sequence of the sulfate-reducing firmicute Desulfotomaculum ruminis type strain (DL(T)).</title>
        <authorList>
            <person name="Spring S."/>
            <person name="Visser M."/>
            <person name="Lu M."/>
            <person name="Copeland A."/>
            <person name="Lapidus A."/>
            <person name="Lucas S."/>
            <person name="Cheng J.F."/>
            <person name="Han C."/>
            <person name="Tapia R."/>
            <person name="Goodwin L.A."/>
            <person name="Pitluck S."/>
            <person name="Ivanova N."/>
            <person name="Land M."/>
            <person name="Hauser L."/>
            <person name="Larimer F."/>
            <person name="Rohde M."/>
            <person name="Goker M."/>
            <person name="Detter J.C."/>
            <person name="Kyrpides N.C."/>
            <person name="Woyke T."/>
            <person name="Schaap P.J."/>
            <person name="Plugge C.M."/>
            <person name="Muyzer G."/>
            <person name="Kuever J."/>
            <person name="Pereira I.A."/>
            <person name="Parshina S.N."/>
            <person name="Bernier-Latmani R."/>
            <person name="Stams A.J."/>
            <person name="Klenk H.P."/>
        </authorList>
    </citation>
    <scope>NUCLEOTIDE SEQUENCE [LARGE SCALE GENOMIC DNA]</scope>
    <source>
        <strain evidence="7">ATCC 23193 / DSM 2154 / NCIB 8452 / DL</strain>
    </source>
</reference>
<dbReference type="Gene3D" id="1.10.10.10">
    <property type="entry name" value="Winged helix-like DNA-binding domain superfamily/Winged helix DNA-binding domain"/>
    <property type="match status" value="1"/>
</dbReference>
<dbReference type="InterPro" id="IPR036390">
    <property type="entry name" value="WH_DNA-bd_sf"/>
</dbReference>
<dbReference type="eggNOG" id="COG0583">
    <property type="taxonomic scope" value="Bacteria"/>
</dbReference>
<dbReference type="Proteomes" id="UP000009234">
    <property type="component" value="Chromosome"/>
</dbReference>
<evidence type="ECO:0000259" key="5">
    <source>
        <dbReference type="PROSITE" id="PS50931"/>
    </source>
</evidence>
<keyword evidence="4" id="KW-0804">Transcription</keyword>
<dbReference type="OrthoDB" id="119203at2"/>
<dbReference type="PRINTS" id="PR00039">
    <property type="entry name" value="HTHLYSR"/>
</dbReference>
<dbReference type="Gene3D" id="3.40.190.290">
    <property type="match status" value="1"/>
</dbReference>
<evidence type="ECO:0000256" key="3">
    <source>
        <dbReference type="ARBA" id="ARBA00023125"/>
    </source>
</evidence>
<comment type="similarity">
    <text evidence="1">Belongs to the LysR transcriptional regulatory family.</text>
</comment>
<dbReference type="InterPro" id="IPR005119">
    <property type="entry name" value="LysR_subst-bd"/>
</dbReference>
<dbReference type="RefSeq" id="WP_013841633.1">
    <property type="nucleotide sequence ID" value="NC_015589.1"/>
</dbReference>
<keyword evidence="2" id="KW-0805">Transcription regulation</keyword>
<feature type="domain" description="HTH lysR-type" evidence="5">
    <location>
        <begin position="1"/>
        <end position="58"/>
    </location>
</feature>
<evidence type="ECO:0000256" key="1">
    <source>
        <dbReference type="ARBA" id="ARBA00009437"/>
    </source>
</evidence>